<reference evidence="3" key="1">
    <citation type="submission" date="2020-01" db="EMBL/GenBank/DDBJ databases">
        <title>Development of genomics and gene disruption for Polysphondylium violaceum indicates a role for the polyketide synthase stlB in stalk morphogenesis.</title>
        <authorList>
            <person name="Narita B."/>
            <person name="Kawabe Y."/>
            <person name="Kin K."/>
            <person name="Saito T."/>
            <person name="Gibbs R."/>
            <person name="Kuspa A."/>
            <person name="Muzny D."/>
            <person name="Queller D."/>
            <person name="Richards S."/>
            <person name="Strassman J."/>
            <person name="Sucgang R."/>
            <person name="Worley K."/>
            <person name="Schaap P."/>
        </authorList>
    </citation>
    <scope>NUCLEOTIDE SEQUENCE</scope>
    <source>
        <strain evidence="3">QSvi11</strain>
    </source>
</reference>
<protein>
    <recommendedName>
        <fullName evidence="5">Transmembrane protein</fullName>
    </recommendedName>
</protein>
<gene>
    <name evidence="3" type="ORF">CYY_008682</name>
</gene>
<keyword evidence="2" id="KW-1133">Transmembrane helix</keyword>
<feature type="region of interest" description="Disordered" evidence="1">
    <location>
        <begin position="121"/>
        <end position="172"/>
    </location>
</feature>
<dbReference type="OrthoDB" id="21452at2759"/>
<feature type="region of interest" description="Disordered" evidence="1">
    <location>
        <begin position="1"/>
        <end position="43"/>
    </location>
</feature>
<dbReference type="Proteomes" id="UP000695562">
    <property type="component" value="Unassembled WGS sequence"/>
</dbReference>
<name>A0A8J4PMM0_9MYCE</name>
<feature type="compositionally biased region" description="Low complexity" evidence="1">
    <location>
        <begin position="145"/>
        <end position="171"/>
    </location>
</feature>
<evidence type="ECO:0000313" key="3">
    <source>
        <dbReference type="EMBL" id="KAF2069999.1"/>
    </source>
</evidence>
<feature type="compositionally biased region" description="Low complexity" evidence="1">
    <location>
        <begin position="56"/>
        <end position="70"/>
    </location>
</feature>
<evidence type="ECO:0000256" key="1">
    <source>
        <dbReference type="SAM" id="MobiDB-lite"/>
    </source>
</evidence>
<feature type="compositionally biased region" description="Low complexity" evidence="1">
    <location>
        <begin position="1"/>
        <end position="18"/>
    </location>
</feature>
<feature type="region of interest" description="Disordered" evidence="1">
    <location>
        <begin position="55"/>
        <end position="82"/>
    </location>
</feature>
<feature type="transmembrane region" description="Helical" evidence="2">
    <location>
        <begin position="333"/>
        <end position="352"/>
    </location>
</feature>
<comment type="caution">
    <text evidence="3">The sequence shown here is derived from an EMBL/GenBank/DDBJ whole genome shotgun (WGS) entry which is preliminary data.</text>
</comment>
<organism evidence="3 4">
    <name type="scientific">Polysphondylium violaceum</name>
    <dbReference type="NCBI Taxonomy" id="133409"/>
    <lineage>
        <taxon>Eukaryota</taxon>
        <taxon>Amoebozoa</taxon>
        <taxon>Evosea</taxon>
        <taxon>Eumycetozoa</taxon>
        <taxon>Dictyostelia</taxon>
        <taxon>Dictyosteliales</taxon>
        <taxon>Dictyosteliaceae</taxon>
        <taxon>Polysphondylium</taxon>
    </lineage>
</organism>
<sequence>MSQNNSSNSNNNSNNANNDKIDKRRQPYTLLDRNNEPDEEDDDYRVHTELDLLNVNSSGDNNINNNSIGSSSGGDDEDGNVILHNDQEIGQDNNIFPNNNNNKKSWFNRFNELVLKAKRSDFNPLSQTNNSDSNEEEEEEDVDESYYNYYNNNNNNNPNNSNSNSQQQQEQVPLYSIHSPLPWTVRSSIYNIDNNDNNNPTDTISSTTTTTTTNNNNNSYFPFPYYTSRQELNQQQTDFIKNNEIMVIKQPNNSLQVGFSSEKFKNYDKKTGEHDLNAFYQAFNQNDEYVARIANLHAQAQRDIQDGENDNYSTFSDYGYERLYFEVERKKKFLFTLITIEIFYYVLILASFSSLQWVMVFLFGGIANDVLGSYSLSKSNIRLLHIFLFAEVILMIANYILPISGLFIFRFIIFIVGFRLRHELVLLNSINNSRNT</sequence>
<keyword evidence="2" id="KW-0812">Transmembrane</keyword>
<proteinExistence type="predicted"/>
<dbReference type="AlphaFoldDB" id="A0A8J4PMM0"/>
<evidence type="ECO:0000256" key="2">
    <source>
        <dbReference type="SAM" id="Phobius"/>
    </source>
</evidence>
<accession>A0A8J4PMM0</accession>
<evidence type="ECO:0008006" key="5">
    <source>
        <dbReference type="Google" id="ProtNLM"/>
    </source>
</evidence>
<evidence type="ECO:0000313" key="4">
    <source>
        <dbReference type="Proteomes" id="UP000695562"/>
    </source>
</evidence>
<keyword evidence="2" id="KW-0472">Membrane</keyword>
<feature type="compositionally biased region" description="Acidic residues" evidence="1">
    <location>
        <begin position="133"/>
        <end position="144"/>
    </location>
</feature>
<dbReference type="EMBL" id="AJWJ01000559">
    <property type="protein sequence ID" value="KAF2069999.1"/>
    <property type="molecule type" value="Genomic_DNA"/>
</dbReference>
<keyword evidence="4" id="KW-1185">Reference proteome</keyword>